<evidence type="ECO:0000256" key="3">
    <source>
        <dbReference type="ARBA" id="ARBA00022692"/>
    </source>
</evidence>
<dbReference type="GO" id="GO:0006629">
    <property type="term" value="P:lipid metabolic process"/>
    <property type="evidence" value="ECO:0007669"/>
    <property type="project" value="InterPro"/>
</dbReference>
<dbReference type="PROSITE" id="PS50244">
    <property type="entry name" value="S5A_REDUCTASE"/>
    <property type="match status" value="1"/>
</dbReference>
<dbReference type="OrthoDB" id="5788137at2759"/>
<dbReference type="GO" id="GO:0016020">
    <property type="term" value="C:membrane"/>
    <property type="evidence" value="ECO:0007669"/>
    <property type="project" value="UniProtKB-SubCell"/>
</dbReference>
<accession>A0A8H7RSW1</accession>
<feature type="transmembrane region" description="Helical" evidence="6">
    <location>
        <begin position="20"/>
        <end position="42"/>
    </location>
</feature>
<proteinExistence type="inferred from homology"/>
<feature type="transmembrane region" description="Helical" evidence="6">
    <location>
        <begin position="155"/>
        <end position="173"/>
    </location>
</feature>
<evidence type="ECO:0000256" key="1">
    <source>
        <dbReference type="ARBA" id="ARBA00004141"/>
    </source>
</evidence>
<reference evidence="8 9" key="1">
    <citation type="submission" date="2020-12" db="EMBL/GenBank/DDBJ databases">
        <title>Metabolic potential, ecology and presence of endohyphal bacteria is reflected in genomic diversity of Mucoromycotina.</title>
        <authorList>
            <person name="Muszewska A."/>
            <person name="Okrasinska A."/>
            <person name="Steczkiewicz K."/>
            <person name="Drgas O."/>
            <person name="Orlowska M."/>
            <person name="Perlinska-Lenart U."/>
            <person name="Aleksandrzak-Piekarczyk T."/>
            <person name="Szatraj K."/>
            <person name="Zielenkiewicz U."/>
            <person name="Pilsyk S."/>
            <person name="Malc E."/>
            <person name="Mieczkowski P."/>
            <person name="Kruszewska J.S."/>
            <person name="Biernat P."/>
            <person name="Pawlowska J."/>
        </authorList>
    </citation>
    <scope>NUCLEOTIDE SEQUENCE [LARGE SCALE GENOMIC DNA]</scope>
    <source>
        <strain evidence="8 9">CBS 142.35</strain>
    </source>
</reference>
<dbReference type="Gene3D" id="1.20.120.1630">
    <property type="match status" value="1"/>
</dbReference>
<dbReference type="InterPro" id="IPR039357">
    <property type="entry name" value="SRD5A/TECR"/>
</dbReference>
<evidence type="ECO:0000259" key="7">
    <source>
        <dbReference type="Pfam" id="PF02544"/>
    </source>
</evidence>
<comment type="caution">
    <text evidence="8">The sequence shown here is derived from an EMBL/GenBank/DDBJ whole genome shotgun (WGS) entry which is preliminary data.</text>
</comment>
<dbReference type="Pfam" id="PF02544">
    <property type="entry name" value="Steroid_dh"/>
    <property type="match status" value="1"/>
</dbReference>
<sequence>MLPLTECVNKVIEWWRDPEIYNVAVKIYGILPPLFAPTLFWFDAAYGRFSDQKMLVDCSFNGKWAWCIMELVSPIMYTLSMLLVGPQEWQPSQVLLYGLWMTHYINRSFIHPIRAPSIAPIHSIAFFSAIWVNMLNGFTNGIWNGRNTFSLASPHVIGGLGLWAAGFAINIYHDSILFNLRRVKMQNKNNQKRYFIPRGGLFEYVSCPNYFGEVIEWIGFAILTGGSYPALAFAATTLGNLVPRGKRAHAWYQKQFKNEYPSSRKAVIPYIF</sequence>
<name>A0A8H7RSW1_9FUNG</name>
<feature type="domain" description="3-oxo-5-alpha-steroid 4-dehydrogenase C-terminal" evidence="7">
    <location>
        <begin position="124"/>
        <end position="272"/>
    </location>
</feature>
<dbReference type="PANTHER" id="PTHR10556">
    <property type="entry name" value="3-OXO-5-ALPHA-STEROID 4-DEHYDROGENASE"/>
    <property type="match status" value="1"/>
</dbReference>
<dbReference type="PANTHER" id="PTHR10556:SF43">
    <property type="entry name" value="STEROID 5-ALPHA-REDUCTASE DET2"/>
    <property type="match status" value="1"/>
</dbReference>
<protein>
    <recommendedName>
        <fullName evidence="7">3-oxo-5-alpha-steroid 4-dehydrogenase C-terminal domain-containing protein</fullName>
    </recommendedName>
</protein>
<evidence type="ECO:0000256" key="5">
    <source>
        <dbReference type="ARBA" id="ARBA00023136"/>
    </source>
</evidence>
<feature type="transmembrane region" description="Helical" evidence="6">
    <location>
        <begin position="217"/>
        <end position="242"/>
    </location>
</feature>
<dbReference type="Proteomes" id="UP000646827">
    <property type="component" value="Unassembled WGS sequence"/>
</dbReference>
<comment type="similarity">
    <text evidence="2">Belongs to the steroid 5-alpha reductase family.</text>
</comment>
<comment type="subcellular location">
    <subcellularLocation>
        <location evidence="1">Membrane</location>
        <topology evidence="1">Multi-pass membrane protein</topology>
    </subcellularLocation>
</comment>
<evidence type="ECO:0000256" key="6">
    <source>
        <dbReference type="SAM" id="Phobius"/>
    </source>
</evidence>
<dbReference type="EMBL" id="JAEPRB010000322">
    <property type="protein sequence ID" value="KAG2217154.1"/>
    <property type="molecule type" value="Genomic_DNA"/>
</dbReference>
<evidence type="ECO:0000256" key="4">
    <source>
        <dbReference type="ARBA" id="ARBA00022989"/>
    </source>
</evidence>
<keyword evidence="4 6" id="KW-1133">Transmembrane helix</keyword>
<feature type="transmembrane region" description="Helical" evidence="6">
    <location>
        <begin position="63"/>
        <end position="83"/>
    </location>
</feature>
<evidence type="ECO:0000256" key="2">
    <source>
        <dbReference type="ARBA" id="ARBA00007742"/>
    </source>
</evidence>
<dbReference type="AlphaFoldDB" id="A0A8H7RSW1"/>
<organism evidence="8 9">
    <name type="scientific">Circinella minor</name>
    <dbReference type="NCBI Taxonomy" id="1195481"/>
    <lineage>
        <taxon>Eukaryota</taxon>
        <taxon>Fungi</taxon>
        <taxon>Fungi incertae sedis</taxon>
        <taxon>Mucoromycota</taxon>
        <taxon>Mucoromycotina</taxon>
        <taxon>Mucoromycetes</taxon>
        <taxon>Mucorales</taxon>
        <taxon>Lichtheimiaceae</taxon>
        <taxon>Circinella</taxon>
    </lineage>
</organism>
<gene>
    <name evidence="8" type="ORF">INT45_011329</name>
</gene>
<evidence type="ECO:0000313" key="9">
    <source>
        <dbReference type="Proteomes" id="UP000646827"/>
    </source>
</evidence>
<dbReference type="InterPro" id="IPR001104">
    <property type="entry name" value="3-oxo-5_a-steroid_4-DH_C"/>
</dbReference>
<feature type="transmembrane region" description="Helical" evidence="6">
    <location>
        <begin position="118"/>
        <end position="135"/>
    </location>
</feature>
<keyword evidence="3 6" id="KW-0812">Transmembrane</keyword>
<keyword evidence="5 6" id="KW-0472">Membrane</keyword>
<evidence type="ECO:0000313" key="8">
    <source>
        <dbReference type="EMBL" id="KAG2217154.1"/>
    </source>
</evidence>
<dbReference type="GO" id="GO:0016627">
    <property type="term" value="F:oxidoreductase activity, acting on the CH-CH group of donors"/>
    <property type="evidence" value="ECO:0007669"/>
    <property type="project" value="InterPro"/>
</dbReference>
<keyword evidence="9" id="KW-1185">Reference proteome</keyword>